<dbReference type="EMBL" id="AIMT01000206">
    <property type="protein sequence ID" value="EIA59073.1"/>
    <property type="molecule type" value="Genomic_DNA"/>
</dbReference>
<reference evidence="1 2" key="1">
    <citation type="submission" date="2010-09" db="EMBL/GenBank/DDBJ databases">
        <authorList>
            <person name="Richards V."/>
            <person name="Lefebure T."/>
            <person name="Suzuki H."/>
            <person name="Pavinski Bitar P."/>
            <person name="Stanhope M."/>
        </authorList>
    </citation>
    <scope>NUCLEOTIDE SEQUENCE [LARGE SCALE GENOMIC DNA]</scope>
    <source>
        <strain evidence="1 2">80352</strain>
    </source>
</reference>
<dbReference type="Proteomes" id="UP000005511">
    <property type="component" value="Unassembled WGS sequence"/>
</dbReference>
<sequence length="35" mass="4147">MLEETSKPDFKTFSIFPLKIIDFKDLTCSLFFSKE</sequence>
<evidence type="ECO:0000313" key="1">
    <source>
        <dbReference type="EMBL" id="EIA59073.1"/>
    </source>
</evidence>
<protein>
    <submittedName>
        <fullName evidence="1">Uncharacterized protein</fullName>
    </submittedName>
</protein>
<name>A0ABN0EM15_CAMCO</name>
<accession>A0ABN0EM15</accession>
<keyword evidence="2" id="KW-1185">Reference proteome</keyword>
<evidence type="ECO:0000313" key="2">
    <source>
        <dbReference type="Proteomes" id="UP000005511"/>
    </source>
</evidence>
<gene>
    <name evidence="1" type="ORF">cco14_10894</name>
</gene>
<comment type="caution">
    <text evidence="1">The sequence shown here is derived from an EMBL/GenBank/DDBJ whole genome shotgun (WGS) entry which is preliminary data.</text>
</comment>
<proteinExistence type="predicted"/>
<organism evidence="1 2">
    <name type="scientific">Campylobacter coli 80352</name>
    <dbReference type="NCBI Taxonomy" id="887288"/>
    <lineage>
        <taxon>Bacteria</taxon>
        <taxon>Pseudomonadati</taxon>
        <taxon>Campylobacterota</taxon>
        <taxon>Epsilonproteobacteria</taxon>
        <taxon>Campylobacterales</taxon>
        <taxon>Campylobacteraceae</taxon>
        <taxon>Campylobacter</taxon>
    </lineage>
</organism>